<comment type="caution">
    <text evidence="1">The sequence shown here is derived from an EMBL/GenBank/DDBJ whole genome shotgun (WGS) entry which is preliminary data.</text>
</comment>
<protein>
    <submittedName>
        <fullName evidence="1">Uncharacterized protein</fullName>
    </submittedName>
</protein>
<feature type="non-terminal residue" evidence="1">
    <location>
        <position position="1"/>
    </location>
</feature>
<organism evidence="1 2">
    <name type="scientific">Parasponia andersonii</name>
    <name type="common">Sponia andersonii</name>
    <dbReference type="NCBI Taxonomy" id="3476"/>
    <lineage>
        <taxon>Eukaryota</taxon>
        <taxon>Viridiplantae</taxon>
        <taxon>Streptophyta</taxon>
        <taxon>Embryophyta</taxon>
        <taxon>Tracheophyta</taxon>
        <taxon>Spermatophyta</taxon>
        <taxon>Magnoliopsida</taxon>
        <taxon>eudicotyledons</taxon>
        <taxon>Gunneridae</taxon>
        <taxon>Pentapetalae</taxon>
        <taxon>rosids</taxon>
        <taxon>fabids</taxon>
        <taxon>Rosales</taxon>
        <taxon>Cannabaceae</taxon>
        <taxon>Parasponia</taxon>
    </lineage>
</organism>
<gene>
    <name evidence="1" type="ORF">PanWU01x14_217220</name>
</gene>
<evidence type="ECO:0000313" key="1">
    <source>
        <dbReference type="EMBL" id="PON51355.1"/>
    </source>
</evidence>
<dbReference type="AlphaFoldDB" id="A0A2P5BRH2"/>
<sequence length="125" mass="14387">VRRNLIQTIAIIYNHIIKINTLHLAGTFNMIFHSFSRIQFRQQYSIAKPTLLARRGPKLKATNMRASSLSKRSLSTSHSAKESILSDHFKRTCTVTFNSNQVQAPFLTLLYPPYDQATRSFNFQL</sequence>
<name>A0A2P5BRH2_PARAD</name>
<keyword evidence="2" id="KW-1185">Reference proteome</keyword>
<proteinExistence type="predicted"/>
<dbReference type="EMBL" id="JXTB01000234">
    <property type="protein sequence ID" value="PON51355.1"/>
    <property type="molecule type" value="Genomic_DNA"/>
</dbReference>
<evidence type="ECO:0000313" key="2">
    <source>
        <dbReference type="Proteomes" id="UP000237105"/>
    </source>
</evidence>
<dbReference type="Proteomes" id="UP000237105">
    <property type="component" value="Unassembled WGS sequence"/>
</dbReference>
<reference evidence="2" key="1">
    <citation type="submission" date="2016-06" db="EMBL/GenBank/DDBJ databases">
        <title>Parallel loss of symbiosis genes in relatives of nitrogen-fixing non-legume Parasponia.</title>
        <authorList>
            <person name="Van Velzen R."/>
            <person name="Holmer R."/>
            <person name="Bu F."/>
            <person name="Rutten L."/>
            <person name="Van Zeijl A."/>
            <person name="Liu W."/>
            <person name="Santuari L."/>
            <person name="Cao Q."/>
            <person name="Sharma T."/>
            <person name="Shen D."/>
            <person name="Roswanjaya Y."/>
            <person name="Wardhani T."/>
            <person name="Kalhor M.S."/>
            <person name="Jansen J."/>
            <person name="Van den Hoogen J."/>
            <person name="Gungor B."/>
            <person name="Hartog M."/>
            <person name="Hontelez J."/>
            <person name="Verver J."/>
            <person name="Yang W.-C."/>
            <person name="Schijlen E."/>
            <person name="Repin R."/>
            <person name="Schilthuizen M."/>
            <person name="Schranz E."/>
            <person name="Heidstra R."/>
            <person name="Miyata K."/>
            <person name="Fedorova E."/>
            <person name="Kohlen W."/>
            <person name="Bisseling T."/>
            <person name="Smit S."/>
            <person name="Geurts R."/>
        </authorList>
    </citation>
    <scope>NUCLEOTIDE SEQUENCE [LARGE SCALE GENOMIC DNA]</scope>
    <source>
        <strain evidence="2">cv. WU1-14</strain>
    </source>
</reference>
<accession>A0A2P5BRH2</accession>